<dbReference type="SUPFAM" id="SSF51735">
    <property type="entry name" value="NAD(P)-binding Rossmann-fold domains"/>
    <property type="match status" value="1"/>
</dbReference>
<keyword evidence="7 12" id="KW-0566">Pantothenate biosynthesis</keyword>
<dbReference type="InterPro" id="IPR008927">
    <property type="entry name" value="6-PGluconate_DH-like_C_sf"/>
</dbReference>
<dbReference type="InterPro" id="IPR013752">
    <property type="entry name" value="KPA_reductase"/>
</dbReference>
<gene>
    <name evidence="15" type="primary">panE</name>
    <name evidence="15" type="ORF">VMB_33920</name>
</gene>
<evidence type="ECO:0000256" key="7">
    <source>
        <dbReference type="ARBA" id="ARBA00022655"/>
    </source>
</evidence>
<name>D2YIP5_VIBMI</name>
<evidence type="ECO:0000256" key="5">
    <source>
        <dbReference type="ARBA" id="ARBA00019465"/>
    </source>
</evidence>
<accession>D2YIP5</accession>
<evidence type="ECO:0000256" key="10">
    <source>
        <dbReference type="ARBA" id="ARBA00032024"/>
    </source>
</evidence>
<keyword evidence="8 12" id="KW-0521">NADP</keyword>
<evidence type="ECO:0000256" key="4">
    <source>
        <dbReference type="ARBA" id="ARBA00013014"/>
    </source>
</evidence>
<evidence type="ECO:0000256" key="12">
    <source>
        <dbReference type="RuleBase" id="RU362068"/>
    </source>
</evidence>
<dbReference type="InterPro" id="IPR003710">
    <property type="entry name" value="ApbA"/>
</dbReference>
<protein>
    <recommendedName>
        <fullName evidence="5 12">2-dehydropantoate 2-reductase</fullName>
        <ecNumber evidence="4 12">1.1.1.169</ecNumber>
    </recommendedName>
    <alternativeName>
        <fullName evidence="10 12">Ketopantoate reductase</fullName>
    </alternativeName>
</protein>
<dbReference type="AlphaFoldDB" id="D2YIP5"/>
<dbReference type="GO" id="GO:0008677">
    <property type="term" value="F:2-dehydropantoate 2-reductase activity"/>
    <property type="evidence" value="ECO:0007669"/>
    <property type="project" value="UniProtKB-EC"/>
</dbReference>
<dbReference type="Gene3D" id="1.10.1040.10">
    <property type="entry name" value="N-(1-d-carboxylethyl)-l-norvaline Dehydrogenase, domain 2"/>
    <property type="match status" value="1"/>
</dbReference>
<evidence type="ECO:0000256" key="2">
    <source>
        <dbReference type="ARBA" id="ARBA00004994"/>
    </source>
</evidence>
<reference evidence="15 16" key="1">
    <citation type="journal article" date="2009" name="BMC Evol. Biol.">
        <title>Genomic taxonomy of Vibrios.</title>
        <authorList>
            <person name="Thompson C.C."/>
            <person name="Vicente A.C."/>
            <person name="Souza R.C."/>
            <person name="Vasconcelos A.T."/>
            <person name="Vesth T."/>
            <person name="Alves N.Jr."/>
            <person name="Ussery D.W."/>
            <person name="Iida T."/>
            <person name="Thompson F.L."/>
        </authorList>
    </citation>
    <scope>NUCLEOTIDE SEQUENCE [LARGE SCALE GENOMIC DNA]</scope>
    <source>
        <strain evidence="15 16">VM603</strain>
    </source>
</reference>
<comment type="function">
    <text evidence="12">Catalyzes the NADPH-dependent reduction of ketopantoate into pantoic acid.</text>
</comment>
<evidence type="ECO:0000256" key="3">
    <source>
        <dbReference type="ARBA" id="ARBA00007870"/>
    </source>
</evidence>
<comment type="subcellular location">
    <subcellularLocation>
        <location evidence="1">Cytoplasm</location>
    </subcellularLocation>
</comment>
<dbReference type="Pfam" id="PF02558">
    <property type="entry name" value="ApbA"/>
    <property type="match status" value="1"/>
</dbReference>
<evidence type="ECO:0000256" key="1">
    <source>
        <dbReference type="ARBA" id="ARBA00004496"/>
    </source>
</evidence>
<dbReference type="InterPro" id="IPR013332">
    <property type="entry name" value="KPR_N"/>
</dbReference>
<dbReference type="NCBIfam" id="TIGR00745">
    <property type="entry name" value="apbA_panE"/>
    <property type="match status" value="1"/>
</dbReference>
<dbReference type="EMBL" id="ACYU01000183">
    <property type="protein sequence ID" value="EEW05310.1"/>
    <property type="molecule type" value="Genomic_DNA"/>
</dbReference>
<organism evidence="15 16">
    <name type="scientific">Vibrio mimicus VM603</name>
    <dbReference type="NCBI Taxonomy" id="671074"/>
    <lineage>
        <taxon>Bacteria</taxon>
        <taxon>Pseudomonadati</taxon>
        <taxon>Pseudomonadota</taxon>
        <taxon>Gammaproteobacteria</taxon>
        <taxon>Vibrionales</taxon>
        <taxon>Vibrionaceae</taxon>
        <taxon>Vibrio</taxon>
    </lineage>
</organism>
<dbReference type="FunFam" id="1.10.1040.10:FF:000014">
    <property type="entry name" value="2-dehydropantoate 2-reductase"/>
    <property type="match status" value="1"/>
</dbReference>
<dbReference type="InterPro" id="IPR050838">
    <property type="entry name" value="Ketopantoate_reductase"/>
</dbReference>
<dbReference type="NCBIfam" id="NF005087">
    <property type="entry name" value="PRK06522.1-1"/>
    <property type="match status" value="1"/>
</dbReference>
<evidence type="ECO:0000256" key="11">
    <source>
        <dbReference type="ARBA" id="ARBA00048793"/>
    </source>
</evidence>
<evidence type="ECO:0000256" key="9">
    <source>
        <dbReference type="ARBA" id="ARBA00023002"/>
    </source>
</evidence>
<dbReference type="UniPathway" id="UPA00028">
    <property type="reaction ID" value="UER00004"/>
</dbReference>
<dbReference type="GO" id="GO:0005737">
    <property type="term" value="C:cytoplasm"/>
    <property type="evidence" value="ECO:0007669"/>
    <property type="project" value="UniProtKB-SubCell"/>
</dbReference>
<keyword evidence="6" id="KW-0963">Cytoplasm</keyword>
<dbReference type="GO" id="GO:0015940">
    <property type="term" value="P:pantothenate biosynthetic process"/>
    <property type="evidence" value="ECO:0007669"/>
    <property type="project" value="UniProtKB-UniPathway"/>
</dbReference>
<comment type="caution">
    <text evidence="15">The sequence shown here is derived from an EMBL/GenBank/DDBJ whole genome shotgun (WGS) entry which is preliminary data.</text>
</comment>
<comment type="similarity">
    <text evidence="3 12">Belongs to the ketopantoate reductase family.</text>
</comment>
<dbReference type="GO" id="GO:0050661">
    <property type="term" value="F:NADP binding"/>
    <property type="evidence" value="ECO:0007669"/>
    <property type="project" value="TreeGrafter"/>
</dbReference>
<evidence type="ECO:0000259" key="13">
    <source>
        <dbReference type="Pfam" id="PF02558"/>
    </source>
</evidence>
<sequence length="316" mass="34619">MLSKLSPLSLAHYVFCWGIEMNIVVLGPGAVGSLWALHLHRAGHQVALWSRQSQPTLELQLDDSEPVLFSNQSLEILANADLLLITVKAWQVEAALLPLLPHLNHDAILLFMHNGMGAVEAISESLACFPVLLATTTHGALKTAVNQVHHTGFGQTQVGPFNALGARCDFIADVFNHALAPVTWNPEIQHALWHKLAVNCAINPLTAIHQCSNGALDAPEFAPTIAAILDEVTAVMRAEAVNCDETALRDLVYQVIRATAANRSSMHQDVFHQRPTEIDFITGYVERKGEQHGIATPANSQLYHQIKTLEQSWRKA</sequence>
<proteinExistence type="inferred from homology"/>
<dbReference type="PANTHER" id="PTHR43765:SF2">
    <property type="entry name" value="2-DEHYDROPANTOATE 2-REDUCTASE"/>
    <property type="match status" value="1"/>
</dbReference>
<evidence type="ECO:0000259" key="14">
    <source>
        <dbReference type="Pfam" id="PF08546"/>
    </source>
</evidence>
<dbReference type="Pfam" id="PF08546">
    <property type="entry name" value="ApbA_C"/>
    <property type="match status" value="1"/>
</dbReference>
<feature type="domain" description="Ketopantoate reductase N-terminal" evidence="13">
    <location>
        <begin position="23"/>
        <end position="162"/>
    </location>
</feature>
<evidence type="ECO:0000313" key="16">
    <source>
        <dbReference type="Proteomes" id="UP000004827"/>
    </source>
</evidence>
<dbReference type="Gene3D" id="3.40.50.720">
    <property type="entry name" value="NAD(P)-binding Rossmann-like Domain"/>
    <property type="match status" value="1"/>
</dbReference>
<dbReference type="EC" id="1.1.1.169" evidence="4 12"/>
<keyword evidence="9 12" id="KW-0560">Oxidoreductase</keyword>
<dbReference type="InterPro" id="IPR013328">
    <property type="entry name" value="6PGD_dom2"/>
</dbReference>
<comment type="catalytic activity">
    <reaction evidence="11 12">
        <text>(R)-pantoate + NADP(+) = 2-dehydropantoate + NADPH + H(+)</text>
        <dbReference type="Rhea" id="RHEA:16233"/>
        <dbReference type="ChEBI" id="CHEBI:11561"/>
        <dbReference type="ChEBI" id="CHEBI:15378"/>
        <dbReference type="ChEBI" id="CHEBI:15980"/>
        <dbReference type="ChEBI" id="CHEBI:57783"/>
        <dbReference type="ChEBI" id="CHEBI:58349"/>
        <dbReference type="EC" id="1.1.1.169"/>
    </reaction>
</comment>
<evidence type="ECO:0000256" key="8">
    <source>
        <dbReference type="ARBA" id="ARBA00022857"/>
    </source>
</evidence>
<dbReference type="PANTHER" id="PTHR43765">
    <property type="entry name" value="2-DEHYDROPANTOATE 2-REDUCTASE-RELATED"/>
    <property type="match status" value="1"/>
</dbReference>
<evidence type="ECO:0000313" key="15">
    <source>
        <dbReference type="EMBL" id="EEW05310.1"/>
    </source>
</evidence>
<dbReference type="InterPro" id="IPR036291">
    <property type="entry name" value="NAD(P)-bd_dom_sf"/>
</dbReference>
<feature type="domain" description="Ketopantoate reductase C-terminal" evidence="14">
    <location>
        <begin position="188"/>
        <end position="310"/>
    </location>
</feature>
<evidence type="ECO:0000256" key="6">
    <source>
        <dbReference type="ARBA" id="ARBA00022490"/>
    </source>
</evidence>
<dbReference type="Proteomes" id="UP000004827">
    <property type="component" value="Unassembled WGS sequence"/>
</dbReference>
<dbReference type="SUPFAM" id="SSF48179">
    <property type="entry name" value="6-phosphogluconate dehydrogenase C-terminal domain-like"/>
    <property type="match status" value="1"/>
</dbReference>
<comment type="pathway">
    <text evidence="2 12">Cofactor biosynthesis; (R)-pantothenate biosynthesis; (R)-pantoate from 3-methyl-2-oxobutanoate: step 2/2.</text>
</comment>